<dbReference type="GO" id="GO:0051537">
    <property type="term" value="F:2 iron, 2 sulfur cluster binding"/>
    <property type="evidence" value="ECO:0007669"/>
    <property type="project" value="TreeGrafter"/>
</dbReference>
<dbReference type="InterPro" id="IPR035903">
    <property type="entry name" value="HesB-like_dom_sf"/>
</dbReference>
<dbReference type="OrthoDB" id="9801228at2"/>
<dbReference type="GO" id="GO:0051539">
    <property type="term" value="F:4 iron, 4 sulfur cluster binding"/>
    <property type="evidence" value="ECO:0007669"/>
    <property type="project" value="TreeGrafter"/>
</dbReference>
<dbReference type="GO" id="GO:0016226">
    <property type="term" value="P:iron-sulfur cluster assembly"/>
    <property type="evidence" value="ECO:0007669"/>
    <property type="project" value="InterPro"/>
</dbReference>
<dbReference type="KEGG" id="hoh:Hoch_2191"/>
<evidence type="ECO:0000313" key="3">
    <source>
        <dbReference type="Proteomes" id="UP000001880"/>
    </source>
</evidence>
<dbReference type="STRING" id="502025.Hoch_2191"/>
<dbReference type="InterPro" id="IPR000361">
    <property type="entry name" value="ATAP_core_dom"/>
</dbReference>
<proteinExistence type="predicted"/>
<dbReference type="EMBL" id="CP001804">
    <property type="protein sequence ID" value="ACY14736.1"/>
    <property type="molecule type" value="Genomic_DNA"/>
</dbReference>
<gene>
    <name evidence="2" type="ordered locus">Hoch_2191</name>
</gene>
<dbReference type="RefSeq" id="WP_012827344.1">
    <property type="nucleotide sequence ID" value="NC_013440.1"/>
</dbReference>
<dbReference type="HOGENOM" id="CLU_069054_5_1_7"/>
<dbReference type="PANTHER" id="PTHR43011:SF1">
    <property type="entry name" value="IRON-SULFUR CLUSTER ASSEMBLY 2 HOMOLOG, MITOCHONDRIAL"/>
    <property type="match status" value="1"/>
</dbReference>
<dbReference type="GO" id="GO:0005506">
    <property type="term" value="F:iron ion binding"/>
    <property type="evidence" value="ECO:0007669"/>
    <property type="project" value="TreeGrafter"/>
</dbReference>
<dbReference type="Proteomes" id="UP000001880">
    <property type="component" value="Chromosome"/>
</dbReference>
<protein>
    <submittedName>
        <fullName evidence="2">Iron-sulfur cluster assembly accessory protein</fullName>
    </submittedName>
</protein>
<evidence type="ECO:0000259" key="1">
    <source>
        <dbReference type="Pfam" id="PF01521"/>
    </source>
</evidence>
<keyword evidence="3" id="KW-1185">Reference proteome</keyword>
<dbReference type="eggNOG" id="COG0316">
    <property type="taxonomic scope" value="Bacteria"/>
</dbReference>
<evidence type="ECO:0000313" key="2">
    <source>
        <dbReference type="EMBL" id="ACY14736.1"/>
    </source>
</evidence>
<sequence>MSETITITETAASEIKRQQSKRGAEQAAIRIGIRGGGCTGFAYLFDWVDGAPKDTDKVFSAHGVSVYVDPKSFNYLKGTELDFETSIMGHGFKFNNPNAKGTCGCGESVQF</sequence>
<dbReference type="Pfam" id="PF01521">
    <property type="entry name" value="Fe-S_biosyn"/>
    <property type="match status" value="1"/>
</dbReference>
<accession>D0LH14</accession>
<dbReference type="PANTHER" id="PTHR43011">
    <property type="entry name" value="IRON-SULFUR CLUSTER ASSEMBLY 2 HOMOLOG, MITOCHONDRIAL"/>
    <property type="match status" value="1"/>
</dbReference>
<dbReference type="InterPro" id="IPR016092">
    <property type="entry name" value="ATAP"/>
</dbReference>
<organism evidence="2 3">
    <name type="scientific">Haliangium ochraceum (strain DSM 14365 / JCM 11303 / SMP-2)</name>
    <dbReference type="NCBI Taxonomy" id="502025"/>
    <lineage>
        <taxon>Bacteria</taxon>
        <taxon>Pseudomonadati</taxon>
        <taxon>Myxococcota</taxon>
        <taxon>Polyangia</taxon>
        <taxon>Haliangiales</taxon>
        <taxon>Kofleriaceae</taxon>
        <taxon>Haliangium</taxon>
    </lineage>
</organism>
<name>D0LH14_HALO1</name>
<dbReference type="Gene3D" id="2.60.300.12">
    <property type="entry name" value="HesB-like domain"/>
    <property type="match status" value="1"/>
</dbReference>
<feature type="domain" description="Core" evidence="1">
    <location>
        <begin position="4"/>
        <end position="107"/>
    </location>
</feature>
<dbReference type="NCBIfam" id="TIGR00049">
    <property type="entry name" value="iron-sulfur cluster assembly accessory protein"/>
    <property type="match status" value="1"/>
</dbReference>
<reference evidence="2 3" key="1">
    <citation type="journal article" date="2010" name="Stand. Genomic Sci.">
        <title>Complete genome sequence of Haliangium ochraceum type strain (SMP-2).</title>
        <authorList>
            <consortium name="US DOE Joint Genome Institute (JGI-PGF)"/>
            <person name="Ivanova N."/>
            <person name="Daum C."/>
            <person name="Lang E."/>
            <person name="Abt B."/>
            <person name="Kopitz M."/>
            <person name="Saunders E."/>
            <person name="Lapidus A."/>
            <person name="Lucas S."/>
            <person name="Glavina Del Rio T."/>
            <person name="Nolan M."/>
            <person name="Tice H."/>
            <person name="Copeland A."/>
            <person name="Cheng J.F."/>
            <person name="Chen F."/>
            <person name="Bruce D."/>
            <person name="Goodwin L."/>
            <person name="Pitluck S."/>
            <person name="Mavromatis K."/>
            <person name="Pati A."/>
            <person name="Mikhailova N."/>
            <person name="Chen A."/>
            <person name="Palaniappan K."/>
            <person name="Land M."/>
            <person name="Hauser L."/>
            <person name="Chang Y.J."/>
            <person name="Jeffries C.D."/>
            <person name="Detter J.C."/>
            <person name="Brettin T."/>
            <person name="Rohde M."/>
            <person name="Goker M."/>
            <person name="Bristow J."/>
            <person name="Markowitz V."/>
            <person name="Eisen J.A."/>
            <person name="Hugenholtz P."/>
            <person name="Kyrpides N.C."/>
            <person name="Klenk H.P."/>
        </authorList>
    </citation>
    <scope>NUCLEOTIDE SEQUENCE [LARGE SCALE GENOMIC DNA]</scope>
    <source>
        <strain evidence="3">DSM 14365 / CIP 107738 / JCM 11303 / AJ 13395 / SMP-2</strain>
    </source>
</reference>
<dbReference type="SUPFAM" id="SSF89360">
    <property type="entry name" value="HesB-like domain"/>
    <property type="match status" value="1"/>
</dbReference>
<dbReference type="AlphaFoldDB" id="D0LH14"/>